<protein>
    <recommendedName>
        <fullName evidence="2">LTD domain-containing protein</fullName>
    </recommendedName>
</protein>
<dbReference type="RefSeq" id="WP_189567476.1">
    <property type="nucleotide sequence ID" value="NZ_BMXI01000002.1"/>
</dbReference>
<feature type="domain" description="LTD" evidence="2">
    <location>
        <begin position="10"/>
        <end position="202"/>
    </location>
</feature>
<dbReference type="PROSITE" id="PS51841">
    <property type="entry name" value="LTD"/>
    <property type="match status" value="1"/>
</dbReference>
<accession>A0A918WGM8</accession>
<sequence>MKNISLLLLSTAAFSSTQAAFMITEVMSSSSHAGGAANGDWFELTNTGSLSVDLTGYYWDDDGATGNDGALFPAITLLPSESIVIVAESIANIPDFVAAWGGGFIAYSEELFSGNDPFSGLGSGGDQIEIWDSDPNVGPANLVASATFGTATEGSSFEWDTSGTSLDLSIAGENEAFVAISDGADPAGAGTDVASPGFAVVPEASSAALLLLGLLPILRRRR</sequence>
<feature type="signal peptide" evidence="1">
    <location>
        <begin position="1"/>
        <end position="19"/>
    </location>
</feature>
<evidence type="ECO:0000313" key="3">
    <source>
        <dbReference type="EMBL" id="GHC44751.1"/>
    </source>
</evidence>
<comment type="caution">
    <text evidence="3">The sequence shown here is derived from an EMBL/GenBank/DDBJ whole genome shotgun (WGS) entry which is preliminary data.</text>
</comment>
<feature type="chain" id="PRO_5038077825" description="LTD domain-containing protein" evidence="1">
    <location>
        <begin position="20"/>
        <end position="222"/>
    </location>
</feature>
<proteinExistence type="predicted"/>
<keyword evidence="1" id="KW-0732">Signal</keyword>
<dbReference type="Proteomes" id="UP000644507">
    <property type="component" value="Unassembled WGS sequence"/>
</dbReference>
<dbReference type="InterPro" id="IPR001322">
    <property type="entry name" value="Lamin_tail_dom"/>
</dbReference>
<reference evidence="3" key="1">
    <citation type="journal article" date="2014" name="Int. J. Syst. Evol. Microbiol.">
        <title>Complete genome sequence of Corynebacterium casei LMG S-19264T (=DSM 44701T), isolated from a smear-ripened cheese.</title>
        <authorList>
            <consortium name="US DOE Joint Genome Institute (JGI-PGF)"/>
            <person name="Walter F."/>
            <person name="Albersmeier A."/>
            <person name="Kalinowski J."/>
            <person name="Ruckert C."/>
        </authorList>
    </citation>
    <scope>NUCLEOTIDE SEQUENCE</scope>
    <source>
        <strain evidence="3">KCTC 12988</strain>
    </source>
</reference>
<evidence type="ECO:0000313" key="4">
    <source>
        <dbReference type="Proteomes" id="UP000644507"/>
    </source>
</evidence>
<name>A0A918WGM8_9BACT</name>
<gene>
    <name evidence="3" type="ORF">GCM10007100_07530</name>
</gene>
<reference evidence="3" key="2">
    <citation type="submission" date="2020-09" db="EMBL/GenBank/DDBJ databases">
        <authorList>
            <person name="Sun Q."/>
            <person name="Kim S."/>
        </authorList>
    </citation>
    <scope>NUCLEOTIDE SEQUENCE</scope>
    <source>
        <strain evidence="3">KCTC 12988</strain>
    </source>
</reference>
<keyword evidence="4" id="KW-1185">Reference proteome</keyword>
<evidence type="ECO:0000256" key="1">
    <source>
        <dbReference type="SAM" id="SignalP"/>
    </source>
</evidence>
<evidence type="ECO:0000259" key="2">
    <source>
        <dbReference type="PROSITE" id="PS51841"/>
    </source>
</evidence>
<dbReference type="AlphaFoldDB" id="A0A918WGM8"/>
<dbReference type="EMBL" id="BMXI01000002">
    <property type="protein sequence ID" value="GHC44751.1"/>
    <property type="molecule type" value="Genomic_DNA"/>
</dbReference>
<dbReference type="Pfam" id="PF00932">
    <property type="entry name" value="LTD"/>
    <property type="match status" value="1"/>
</dbReference>
<organism evidence="3 4">
    <name type="scientific">Roseibacillus persicicus</name>
    <dbReference type="NCBI Taxonomy" id="454148"/>
    <lineage>
        <taxon>Bacteria</taxon>
        <taxon>Pseudomonadati</taxon>
        <taxon>Verrucomicrobiota</taxon>
        <taxon>Verrucomicrobiia</taxon>
        <taxon>Verrucomicrobiales</taxon>
        <taxon>Verrucomicrobiaceae</taxon>
        <taxon>Roseibacillus</taxon>
    </lineage>
</organism>